<sequence length="589" mass="62034">MAASLPYHEPGIEGILILSSFLLALNIINSVLDRTLYCGLVGQVFIGIAWGTPGGKWLSDSLEDSIVQLGYLGLMMIVFEGGLSSSIATMKANLLLSVCVAVTGVSVPMGLSFFLAPMVGASPIQCFAAGAALCSTSLGTTFTVLSTSGLVSTRLGSVLSTAAMMDDVVGLVMVQIVSGLGSRNTQISPVAVIRPILVSLAFAVVVPLACRYILRPLMTVLDRIRGEHVGSEVVMMSRTKQTVFVVQTALLLALVTGASYAGASVLLAAYLAGIIGAYWEDKTIKEQQTGSAAQSSIASQNGRYPENVPLPAASKESTNTGPVPADAGVRATPDIARTSPSEMYEHYYVQPIERVLKPFFFFLADHPRASIGFSIPISKMFSGAIVWRGIIYTILMLIGKALCGVWLIGFSVPLRDKIIDAGNSTTSGVGALLRKLSLGRLVHQHKREQEKTGSTGAGSRNQGVPLREPQMSTTSPHPVVEKGKSPEKPLSLYPAGIMAFAMIARGEIGFLISSVAESNGIFSGSSASAPPDEASEIFLIVTWAIVLCTVIGPFCVGLLVRRVKKLEAKSAAAPVEGAKRDVLGVWGVS</sequence>
<evidence type="ECO:0000256" key="6">
    <source>
        <dbReference type="ARBA" id="ARBA00023053"/>
    </source>
</evidence>
<evidence type="ECO:0000256" key="10">
    <source>
        <dbReference type="SAM" id="MobiDB-lite"/>
    </source>
</evidence>
<dbReference type="GO" id="GO:1902600">
    <property type="term" value="P:proton transmembrane transport"/>
    <property type="evidence" value="ECO:0007669"/>
    <property type="project" value="InterPro"/>
</dbReference>
<dbReference type="PANTHER" id="PTHR43562:SF3">
    <property type="entry name" value="SODIUM ION_PROTON EXCHANGER (EUROFUNG)"/>
    <property type="match status" value="1"/>
</dbReference>
<feature type="compositionally biased region" description="Polar residues" evidence="10">
    <location>
        <begin position="452"/>
        <end position="462"/>
    </location>
</feature>
<keyword evidence="6" id="KW-0915">Sodium</keyword>
<keyword evidence="8 11" id="KW-0472">Membrane</keyword>
<feature type="transmembrane region" description="Helical" evidence="11">
    <location>
        <begin position="65"/>
        <end position="83"/>
    </location>
</feature>
<keyword evidence="4 11" id="KW-0812">Transmembrane</keyword>
<evidence type="ECO:0000256" key="1">
    <source>
        <dbReference type="ARBA" id="ARBA00004141"/>
    </source>
</evidence>
<evidence type="ECO:0000313" key="13">
    <source>
        <dbReference type="EMBL" id="KAH6656681.1"/>
    </source>
</evidence>
<dbReference type="GO" id="GO:0006814">
    <property type="term" value="P:sodium ion transport"/>
    <property type="evidence" value="ECO:0007669"/>
    <property type="project" value="UniProtKB-KW"/>
</dbReference>
<feature type="transmembrane region" description="Helical" evidence="11">
    <location>
        <begin position="244"/>
        <end position="272"/>
    </location>
</feature>
<dbReference type="GO" id="GO:0016020">
    <property type="term" value="C:membrane"/>
    <property type="evidence" value="ECO:0007669"/>
    <property type="project" value="UniProtKB-SubCell"/>
</dbReference>
<feature type="transmembrane region" description="Helical" evidence="11">
    <location>
        <begin position="536"/>
        <end position="560"/>
    </location>
</feature>
<feature type="region of interest" description="Disordered" evidence="10">
    <location>
        <begin position="290"/>
        <end position="331"/>
    </location>
</feature>
<evidence type="ECO:0000256" key="11">
    <source>
        <dbReference type="SAM" id="Phobius"/>
    </source>
</evidence>
<evidence type="ECO:0000256" key="9">
    <source>
        <dbReference type="ARBA" id="ARBA00023201"/>
    </source>
</evidence>
<evidence type="ECO:0000259" key="12">
    <source>
        <dbReference type="Pfam" id="PF00999"/>
    </source>
</evidence>
<feature type="transmembrane region" description="Helical" evidence="11">
    <location>
        <begin position="12"/>
        <end position="28"/>
    </location>
</feature>
<feature type="transmembrane region" description="Helical" evidence="11">
    <location>
        <begin position="385"/>
        <end position="408"/>
    </location>
</feature>
<evidence type="ECO:0000256" key="3">
    <source>
        <dbReference type="ARBA" id="ARBA00022449"/>
    </source>
</evidence>
<keyword evidence="2" id="KW-0813">Transport</keyword>
<dbReference type="GO" id="GO:0015297">
    <property type="term" value="F:antiporter activity"/>
    <property type="evidence" value="ECO:0007669"/>
    <property type="project" value="UniProtKB-KW"/>
</dbReference>
<keyword evidence="5 11" id="KW-1133">Transmembrane helix</keyword>
<name>A0A9P8UQY0_9PEZI</name>
<feature type="region of interest" description="Disordered" evidence="10">
    <location>
        <begin position="444"/>
        <end position="486"/>
    </location>
</feature>
<feature type="transmembrane region" description="Helical" evidence="11">
    <location>
        <begin position="35"/>
        <end position="53"/>
    </location>
</feature>
<dbReference type="PANTHER" id="PTHR43562">
    <property type="entry name" value="NAPA-TYPE SODIUM/HYDROGEN ANTIPORTER"/>
    <property type="match status" value="1"/>
</dbReference>
<reference evidence="13" key="1">
    <citation type="journal article" date="2021" name="Nat. Commun.">
        <title>Genetic determinants of endophytism in the Arabidopsis root mycobiome.</title>
        <authorList>
            <person name="Mesny F."/>
            <person name="Miyauchi S."/>
            <person name="Thiergart T."/>
            <person name="Pickel B."/>
            <person name="Atanasova L."/>
            <person name="Karlsson M."/>
            <person name="Huettel B."/>
            <person name="Barry K.W."/>
            <person name="Haridas S."/>
            <person name="Chen C."/>
            <person name="Bauer D."/>
            <person name="Andreopoulos W."/>
            <person name="Pangilinan J."/>
            <person name="LaButti K."/>
            <person name="Riley R."/>
            <person name="Lipzen A."/>
            <person name="Clum A."/>
            <person name="Drula E."/>
            <person name="Henrissat B."/>
            <person name="Kohler A."/>
            <person name="Grigoriev I.V."/>
            <person name="Martin F.M."/>
            <person name="Hacquard S."/>
        </authorList>
    </citation>
    <scope>NUCLEOTIDE SEQUENCE</scope>
    <source>
        <strain evidence="13">MPI-SDFR-AT-0073</strain>
    </source>
</reference>
<keyword evidence="14" id="KW-1185">Reference proteome</keyword>
<accession>A0A9P8UQY0</accession>
<dbReference type="Pfam" id="PF00999">
    <property type="entry name" value="Na_H_Exchanger"/>
    <property type="match status" value="1"/>
</dbReference>
<dbReference type="EMBL" id="JAGPXC010000002">
    <property type="protein sequence ID" value="KAH6656681.1"/>
    <property type="molecule type" value="Genomic_DNA"/>
</dbReference>
<comment type="subcellular location">
    <subcellularLocation>
        <location evidence="1">Membrane</location>
        <topology evidence="1">Multi-pass membrane protein</topology>
    </subcellularLocation>
</comment>
<protein>
    <submittedName>
        <fullName evidence="13">Sodium/hydrogen exchanger family-domain-containing protein</fullName>
    </submittedName>
</protein>
<dbReference type="InterPro" id="IPR038770">
    <property type="entry name" value="Na+/solute_symporter_sf"/>
</dbReference>
<feature type="domain" description="Cation/H+ exchanger transmembrane" evidence="12">
    <location>
        <begin position="39"/>
        <end position="287"/>
    </location>
</feature>
<keyword evidence="7" id="KW-0406">Ion transport</keyword>
<evidence type="ECO:0000256" key="7">
    <source>
        <dbReference type="ARBA" id="ARBA00023065"/>
    </source>
</evidence>
<dbReference type="InterPro" id="IPR006153">
    <property type="entry name" value="Cation/H_exchanger_TM"/>
</dbReference>
<dbReference type="Gene3D" id="1.20.1530.20">
    <property type="match status" value="1"/>
</dbReference>
<evidence type="ECO:0000256" key="5">
    <source>
        <dbReference type="ARBA" id="ARBA00022989"/>
    </source>
</evidence>
<dbReference type="RefSeq" id="XP_045960915.1">
    <property type="nucleotide sequence ID" value="XM_046099458.1"/>
</dbReference>
<evidence type="ECO:0000313" key="14">
    <source>
        <dbReference type="Proteomes" id="UP000758603"/>
    </source>
</evidence>
<keyword evidence="3" id="KW-0050">Antiport</keyword>
<dbReference type="AlphaFoldDB" id="A0A9P8UQY0"/>
<evidence type="ECO:0000256" key="4">
    <source>
        <dbReference type="ARBA" id="ARBA00022692"/>
    </source>
</evidence>
<feature type="transmembrane region" description="Helical" evidence="11">
    <location>
        <begin position="192"/>
        <end position="214"/>
    </location>
</feature>
<feature type="transmembrane region" description="Helical" evidence="11">
    <location>
        <begin position="492"/>
        <end position="516"/>
    </location>
</feature>
<dbReference type="OrthoDB" id="1288932at2759"/>
<organism evidence="13 14">
    <name type="scientific">Truncatella angustata</name>
    <dbReference type="NCBI Taxonomy" id="152316"/>
    <lineage>
        <taxon>Eukaryota</taxon>
        <taxon>Fungi</taxon>
        <taxon>Dikarya</taxon>
        <taxon>Ascomycota</taxon>
        <taxon>Pezizomycotina</taxon>
        <taxon>Sordariomycetes</taxon>
        <taxon>Xylariomycetidae</taxon>
        <taxon>Amphisphaeriales</taxon>
        <taxon>Sporocadaceae</taxon>
        <taxon>Truncatella</taxon>
    </lineage>
</organism>
<evidence type="ECO:0000256" key="2">
    <source>
        <dbReference type="ARBA" id="ARBA00022448"/>
    </source>
</evidence>
<evidence type="ECO:0000256" key="8">
    <source>
        <dbReference type="ARBA" id="ARBA00023136"/>
    </source>
</evidence>
<feature type="transmembrane region" description="Helical" evidence="11">
    <location>
        <begin position="157"/>
        <end position="180"/>
    </location>
</feature>
<comment type="caution">
    <text evidence="13">The sequence shown here is derived from an EMBL/GenBank/DDBJ whole genome shotgun (WGS) entry which is preliminary data.</text>
</comment>
<feature type="compositionally biased region" description="Polar residues" evidence="10">
    <location>
        <begin position="290"/>
        <end position="302"/>
    </location>
</feature>
<dbReference type="Proteomes" id="UP000758603">
    <property type="component" value="Unassembled WGS sequence"/>
</dbReference>
<feature type="transmembrane region" description="Helical" evidence="11">
    <location>
        <begin position="122"/>
        <end position="145"/>
    </location>
</feature>
<proteinExistence type="predicted"/>
<feature type="transmembrane region" description="Helical" evidence="11">
    <location>
        <begin position="95"/>
        <end position="116"/>
    </location>
</feature>
<gene>
    <name evidence="13" type="ORF">BKA67DRAFT_531940</name>
</gene>
<keyword evidence="9" id="KW-0739">Sodium transport</keyword>
<dbReference type="GeneID" id="70128350"/>